<sequence length="112" mass="11834">MAKQKLTPGKLSLYKQATPMERGSLTQGRLAVSLSSHNDRGSPSSSHTLPAQATPIATSASTTVSSSLISSLMPFACTTHSTCCPLMKTIFVVPLCLLRPTHVLHSPLFTAP</sequence>
<feature type="non-terminal residue" evidence="2">
    <location>
        <position position="1"/>
    </location>
</feature>
<accession>A0AA35S4C9</accession>
<name>A0AA35S4C9_GEOBA</name>
<keyword evidence="3" id="KW-1185">Reference proteome</keyword>
<comment type="caution">
    <text evidence="2">The sequence shown here is derived from an EMBL/GenBank/DDBJ whole genome shotgun (WGS) entry which is preliminary data.</text>
</comment>
<evidence type="ECO:0000313" key="3">
    <source>
        <dbReference type="Proteomes" id="UP001174909"/>
    </source>
</evidence>
<feature type="compositionally biased region" description="Polar residues" evidence="1">
    <location>
        <begin position="33"/>
        <end position="49"/>
    </location>
</feature>
<protein>
    <submittedName>
        <fullName evidence="2">Uncharacterized protein</fullName>
    </submittedName>
</protein>
<feature type="region of interest" description="Disordered" evidence="1">
    <location>
        <begin position="1"/>
        <end position="56"/>
    </location>
</feature>
<gene>
    <name evidence="2" type="ORF">GBAR_LOCUS13476</name>
</gene>
<reference evidence="2" key="1">
    <citation type="submission" date="2023-03" db="EMBL/GenBank/DDBJ databases">
        <authorList>
            <person name="Steffen K."/>
            <person name="Cardenas P."/>
        </authorList>
    </citation>
    <scope>NUCLEOTIDE SEQUENCE</scope>
</reference>
<dbReference type="AlphaFoldDB" id="A0AA35S4C9"/>
<dbReference type="EMBL" id="CASHTH010001989">
    <property type="protein sequence ID" value="CAI8023009.1"/>
    <property type="molecule type" value="Genomic_DNA"/>
</dbReference>
<proteinExistence type="predicted"/>
<evidence type="ECO:0000313" key="2">
    <source>
        <dbReference type="EMBL" id="CAI8023009.1"/>
    </source>
</evidence>
<organism evidence="2 3">
    <name type="scientific">Geodia barretti</name>
    <name type="common">Barrett's horny sponge</name>
    <dbReference type="NCBI Taxonomy" id="519541"/>
    <lineage>
        <taxon>Eukaryota</taxon>
        <taxon>Metazoa</taxon>
        <taxon>Porifera</taxon>
        <taxon>Demospongiae</taxon>
        <taxon>Heteroscleromorpha</taxon>
        <taxon>Tetractinellida</taxon>
        <taxon>Astrophorina</taxon>
        <taxon>Geodiidae</taxon>
        <taxon>Geodia</taxon>
    </lineage>
</organism>
<dbReference type="Proteomes" id="UP001174909">
    <property type="component" value="Unassembled WGS sequence"/>
</dbReference>
<evidence type="ECO:0000256" key="1">
    <source>
        <dbReference type="SAM" id="MobiDB-lite"/>
    </source>
</evidence>